<dbReference type="EMBL" id="JAUDFV010000027">
    <property type="protein sequence ID" value="KAL2737658.1"/>
    <property type="molecule type" value="Genomic_DNA"/>
</dbReference>
<sequence length="940" mass="108799">MGNIQGYKHNIPKIIYKKKTKDKRNEKCKPIINFNEMEMIHDKIKAKSKNRSNVGQVLYKKESCEEENLYPKIYYSTSSNITSSNITSSKIYYDKSSNITSPNITSSKIYYDKSSNITSPNIRSSNITSLKNKYPKLNNIYSDETRPSCPSKEELFNDNESTKQKQNVSTKEKNLIENMIRPPPNLVDLTDFLKHWIIWKEQLIICLNLIDENKKKYHQWGNFLLNSIGPVGQEILQKLVFNKREDKNNFSVLMDKFDAYYKFNVNTKTENESIMDYIDRLKVDAVRDLKNVDEILKQKLANDIDKQDFCKERFIAVASSKLPDFNFDKKFMFLTLGEIAFLWNLSKRYNSNENQSCNYCGKFHSKEQCFAKGKECNKCKKRNHFAKYCPDLCINNCGFCGGDHRVRQCFAYGKTCSRCNKPNHFSWMCSKVMLKNCHFCGQSHAKDRNKCPAKNSLCSICKIIGHYDIKCCSSSQSNEHNIPETAYQGNTLDNTNANLNGQQTNSDNITNQSNVGQVIYKEESGKEKNLYPQIYSDKSSKITSPNNISSKIYYDKSSNITSPNITSPNITSPNITSPNIRSSNITSLKNKYPKLNNIYSDETRPSCPSKEELFNDNESTKQKQNVSTKEKNLIENMIRPPPNLVDLTDFLKHWIIWKEQLIIFLNLMDENKKKYHQWGNLLLNFMGPVGQEILQKLVFNKREDKNNFSVLMDKFDAYYKFNVNTKTENESIMDYIDRLKVDAVRDLKNVDEILKQKLANDIDKQDFCKERFIALASSKLPDFNFDKKFMFLTLGEIAFLWNLSKRYNSNENQSCNYCGKFHSKEQCFAKGKECNKCKGRNHFAKYCPGLMYITNCGFCGGDHGGKQCFAYGETCSKCNKPNHFSWMCSKEMLVKNCRFCGQSHAKDRNKCPAKNSLCCICKTIGHYEVKCCSKLSNHVK</sequence>
<evidence type="ECO:0000313" key="3">
    <source>
        <dbReference type="EMBL" id="KAL2737658.1"/>
    </source>
</evidence>
<dbReference type="Proteomes" id="UP001607302">
    <property type="component" value="Unassembled WGS sequence"/>
</dbReference>
<comment type="caution">
    <text evidence="3">The sequence shown here is derived from an EMBL/GenBank/DDBJ whole genome shotgun (WGS) entry which is preliminary data.</text>
</comment>
<gene>
    <name evidence="3" type="ORF">V1478_001744</name>
</gene>
<proteinExistence type="predicted"/>
<organism evidence="3 4">
    <name type="scientific">Vespula squamosa</name>
    <name type="common">Southern yellow jacket</name>
    <name type="synonym">Wasp</name>
    <dbReference type="NCBI Taxonomy" id="30214"/>
    <lineage>
        <taxon>Eukaryota</taxon>
        <taxon>Metazoa</taxon>
        <taxon>Ecdysozoa</taxon>
        <taxon>Arthropoda</taxon>
        <taxon>Hexapoda</taxon>
        <taxon>Insecta</taxon>
        <taxon>Pterygota</taxon>
        <taxon>Neoptera</taxon>
        <taxon>Endopterygota</taxon>
        <taxon>Hymenoptera</taxon>
        <taxon>Apocrita</taxon>
        <taxon>Aculeata</taxon>
        <taxon>Vespoidea</taxon>
        <taxon>Vespidae</taxon>
        <taxon>Vespinae</taxon>
        <taxon>Vespula</taxon>
    </lineage>
</organism>
<dbReference type="SMART" id="SM00343">
    <property type="entry name" value="ZnF_C2HC"/>
    <property type="match status" value="6"/>
</dbReference>
<dbReference type="InterPro" id="IPR001878">
    <property type="entry name" value="Znf_CCHC"/>
</dbReference>
<feature type="domain" description="CCHC-type" evidence="2">
    <location>
        <begin position="833"/>
        <end position="849"/>
    </location>
</feature>
<evidence type="ECO:0000256" key="1">
    <source>
        <dbReference type="SAM" id="MobiDB-lite"/>
    </source>
</evidence>
<feature type="domain" description="CCHC-type" evidence="2">
    <location>
        <begin position="415"/>
        <end position="431"/>
    </location>
</feature>
<feature type="region of interest" description="Disordered" evidence="1">
    <location>
        <begin position="599"/>
        <end position="626"/>
    </location>
</feature>
<protein>
    <submittedName>
        <fullName evidence="3">GATA zinc finger domain-containing protein 4-like isoform X2</fullName>
    </submittedName>
</protein>
<evidence type="ECO:0000259" key="2">
    <source>
        <dbReference type="SMART" id="SM00343"/>
    </source>
</evidence>
<feature type="domain" description="CCHC-type" evidence="2">
    <location>
        <begin position="457"/>
        <end position="473"/>
    </location>
</feature>
<keyword evidence="4" id="KW-1185">Reference proteome</keyword>
<accession>A0ABD2BZK4</accession>
<name>A0ABD2BZK4_VESSQ</name>
<reference evidence="3 4" key="1">
    <citation type="journal article" date="2024" name="Ann. Entomol. Soc. Am.">
        <title>Genomic analyses of the southern and eastern yellowjacket wasps (Hymenoptera: Vespidae) reveal evolutionary signatures of social life.</title>
        <authorList>
            <person name="Catto M.A."/>
            <person name="Caine P.B."/>
            <person name="Orr S.E."/>
            <person name="Hunt B.G."/>
            <person name="Goodisman M.A.D."/>
        </authorList>
    </citation>
    <scope>NUCLEOTIDE SEQUENCE [LARGE SCALE GENOMIC DNA]</scope>
    <source>
        <strain evidence="3">233</strain>
        <tissue evidence="3">Head and thorax</tissue>
    </source>
</reference>
<feature type="domain" description="CCHC-type" evidence="2">
    <location>
        <begin position="874"/>
        <end position="890"/>
    </location>
</feature>
<feature type="compositionally biased region" description="Basic and acidic residues" evidence="1">
    <location>
        <begin position="143"/>
        <end position="163"/>
    </location>
</feature>
<feature type="domain" description="CCHC-type" evidence="2">
    <location>
        <begin position="917"/>
        <end position="933"/>
    </location>
</feature>
<feature type="domain" description="CCHC-type" evidence="2">
    <location>
        <begin position="375"/>
        <end position="391"/>
    </location>
</feature>
<feature type="compositionally biased region" description="Basic and acidic residues" evidence="1">
    <location>
        <begin position="601"/>
        <end position="621"/>
    </location>
</feature>
<evidence type="ECO:0000313" key="4">
    <source>
        <dbReference type="Proteomes" id="UP001607302"/>
    </source>
</evidence>
<feature type="region of interest" description="Disordered" evidence="1">
    <location>
        <begin position="142"/>
        <end position="168"/>
    </location>
</feature>
<dbReference type="AlphaFoldDB" id="A0ABD2BZK4"/>